<dbReference type="PANTHER" id="PTHR21197">
    <property type="entry name" value="UDP-GALACTOPYRANOSE MUTASE"/>
    <property type="match status" value="1"/>
</dbReference>
<evidence type="ECO:0000313" key="4">
    <source>
        <dbReference type="Proteomes" id="UP001157017"/>
    </source>
</evidence>
<dbReference type="InterPro" id="IPR036188">
    <property type="entry name" value="FAD/NAD-bd_sf"/>
</dbReference>
<evidence type="ECO:0000313" key="3">
    <source>
        <dbReference type="EMBL" id="GMA85257.1"/>
    </source>
</evidence>
<dbReference type="InterPro" id="IPR002937">
    <property type="entry name" value="Amino_oxidase"/>
</dbReference>
<sequence>MTAARADGARIVTGARLHAVRARHDGVLVEWDGGRLLARHAFSTLPLTALGRVARPAPSAQAAGDAAGLVFRAMVLVYLVHRGGRWTGHDAHYLPGPETPMTRISEPANYRDSPDDPTDRSVLCAEIPCAVGDATWSAAPDDLARLVQQSLARVGLPPIDLPAEGGVEVRRLPRVYPVYTVGYQQRLAGLSAWADRLAHVTVLGRLGLFVHDTSHTAMRMAYDAADCLLPGGGFDHAAWASARERSRRQVLDD</sequence>
<gene>
    <name evidence="3" type="ORF">GCM10025868_05070</name>
</gene>
<feature type="domain" description="Amine oxidase" evidence="2">
    <location>
        <begin position="5"/>
        <end position="212"/>
    </location>
</feature>
<proteinExistence type="predicted"/>
<dbReference type="EMBL" id="BSUZ01000001">
    <property type="protein sequence ID" value="GMA85257.1"/>
    <property type="molecule type" value="Genomic_DNA"/>
</dbReference>
<evidence type="ECO:0000256" key="1">
    <source>
        <dbReference type="SAM" id="MobiDB-lite"/>
    </source>
</evidence>
<dbReference type="Pfam" id="PF01593">
    <property type="entry name" value="Amino_oxidase"/>
    <property type="match status" value="1"/>
</dbReference>
<accession>A0ABQ6JAP5</accession>
<evidence type="ECO:0000259" key="2">
    <source>
        <dbReference type="Pfam" id="PF01593"/>
    </source>
</evidence>
<name>A0ABQ6JAP5_9ACTN</name>
<feature type="region of interest" description="Disordered" evidence="1">
    <location>
        <begin position="97"/>
        <end position="117"/>
    </location>
</feature>
<dbReference type="Gene3D" id="3.50.50.60">
    <property type="entry name" value="FAD/NAD(P)-binding domain"/>
    <property type="match status" value="1"/>
</dbReference>
<dbReference type="PANTHER" id="PTHR21197:SF0">
    <property type="entry name" value="UDP-GALACTOPYRANOSE MUTASE"/>
    <property type="match status" value="1"/>
</dbReference>
<dbReference type="Proteomes" id="UP001157017">
    <property type="component" value="Unassembled WGS sequence"/>
</dbReference>
<keyword evidence="4" id="KW-1185">Reference proteome</keyword>
<reference evidence="4" key="1">
    <citation type="journal article" date="2019" name="Int. J. Syst. Evol. Microbiol.">
        <title>The Global Catalogue of Microorganisms (GCM) 10K type strain sequencing project: providing services to taxonomists for standard genome sequencing and annotation.</title>
        <authorList>
            <consortium name="The Broad Institute Genomics Platform"/>
            <consortium name="The Broad Institute Genome Sequencing Center for Infectious Disease"/>
            <person name="Wu L."/>
            <person name="Ma J."/>
        </authorList>
    </citation>
    <scope>NUCLEOTIDE SEQUENCE [LARGE SCALE GENOMIC DNA]</scope>
    <source>
        <strain evidence="4">NBRC 108730</strain>
    </source>
</reference>
<protein>
    <recommendedName>
        <fullName evidence="2">Amine oxidase domain-containing protein</fullName>
    </recommendedName>
</protein>
<comment type="caution">
    <text evidence="3">The sequence shown here is derived from an EMBL/GenBank/DDBJ whole genome shotgun (WGS) entry which is preliminary data.</text>
</comment>
<organism evidence="3 4">
    <name type="scientific">Angustibacter aerolatus</name>
    <dbReference type="NCBI Taxonomy" id="1162965"/>
    <lineage>
        <taxon>Bacteria</taxon>
        <taxon>Bacillati</taxon>
        <taxon>Actinomycetota</taxon>
        <taxon>Actinomycetes</taxon>
        <taxon>Kineosporiales</taxon>
        <taxon>Kineosporiaceae</taxon>
    </lineage>
</organism>
<dbReference type="SUPFAM" id="SSF51905">
    <property type="entry name" value="FAD/NAD(P)-binding domain"/>
    <property type="match status" value="1"/>
</dbReference>